<gene>
    <name evidence="2" type="ORF">ACIBG2_23100</name>
</gene>
<dbReference type="PANTHER" id="PTHR47691:SF3">
    <property type="entry name" value="HTH-TYPE TRANSCRIPTIONAL REGULATOR RV0890C-RELATED"/>
    <property type="match status" value="1"/>
</dbReference>
<dbReference type="InterPro" id="IPR011990">
    <property type="entry name" value="TPR-like_helical_dom_sf"/>
</dbReference>
<accession>A0ABW7YWI3</accession>
<feature type="domain" description="AAA+ ATPase" evidence="1">
    <location>
        <begin position="66"/>
        <end position="205"/>
    </location>
</feature>
<dbReference type="Gene3D" id="3.40.50.300">
    <property type="entry name" value="P-loop containing nucleotide triphosphate hydrolases"/>
    <property type="match status" value="1"/>
</dbReference>
<dbReference type="InterPro" id="IPR003593">
    <property type="entry name" value="AAA+_ATPase"/>
</dbReference>
<comment type="caution">
    <text evidence="2">The sequence shown here is derived from an EMBL/GenBank/DDBJ whole genome shotgun (WGS) entry which is preliminary data.</text>
</comment>
<protein>
    <submittedName>
        <fullName evidence="2">Tetratricopeptide repeat protein</fullName>
    </submittedName>
</protein>
<dbReference type="SUPFAM" id="SSF48452">
    <property type="entry name" value="TPR-like"/>
    <property type="match status" value="1"/>
</dbReference>
<evidence type="ECO:0000313" key="3">
    <source>
        <dbReference type="Proteomes" id="UP001612741"/>
    </source>
</evidence>
<reference evidence="2 3" key="1">
    <citation type="submission" date="2024-10" db="EMBL/GenBank/DDBJ databases">
        <title>The Natural Products Discovery Center: Release of the First 8490 Sequenced Strains for Exploring Actinobacteria Biosynthetic Diversity.</title>
        <authorList>
            <person name="Kalkreuter E."/>
            <person name="Kautsar S.A."/>
            <person name="Yang D."/>
            <person name="Bader C.D."/>
            <person name="Teijaro C.N."/>
            <person name="Fluegel L."/>
            <person name="Davis C.M."/>
            <person name="Simpson J.R."/>
            <person name="Lauterbach L."/>
            <person name="Steele A.D."/>
            <person name="Gui C."/>
            <person name="Meng S."/>
            <person name="Li G."/>
            <person name="Viehrig K."/>
            <person name="Ye F."/>
            <person name="Su P."/>
            <person name="Kiefer A.F."/>
            <person name="Nichols A."/>
            <person name="Cepeda A.J."/>
            <person name="Yan W."/>
            <person name="Fan B."/>
            <person name="Jiang Y."/>
            <person name="Adhikari A."/>
            <person name="Zheng C.-J."/>
            <person name="Schuster L."/>
            <person name="Cowan T.M."/>
            <person name="Smanski M.J."/>
            <person name="Chevrette M.G."/>
            <person name="De Carvalho L.P.S."/>
            <person name="Shen B."/>
        </authorList>
    </citation>
    <scope>NUCLEOTIDE SEQUENCE [LARGE SCALE GENOMIC DNA]</scope>
    <source>
        <strain evidence="2 3">NPDC050545</strain>
    </source>
</reference>
<dbReference type="PRINTS" id="PR00364">
    <property type="entry name" value="DISEASERSIST"/>
</dbReference>
<name>A0ABW7YWI3_9ACTN</name>
<dbReference type="SUPFAM" id="SSF52540">
    <property type="entry name" value="P-loop containing nucleoside triphosphate hydrolases"/>
    <property type="match status" value="1"/>
</dbReference>
<dbReference type="PANTHER" id="PTHR47691">
    <property type="entry name" value="REGULATOR-RELATED"/>
    <property type="match status" value="1"/>
</dbReference>
<evidence type="ECO:0000313" key="2">
    <source>
        <dbReference type="EMBL" id="MFI6500289.1"/>
    </source>
</evidence>
<dbReference type="RefSeq" id="WP_397084096.1">
    <property type="nucleotide sequence ID" value="NZ_JBITGY010000006.1"/>
</dbReference>
<dbReference type="Pfam" id="PF13424">
    <property type="entry name" value="TPR_12"/>
    <property type="match status" value="1"/>
</dbReference>
<keyword evidence="3" id="KW-1185">Reference proteome</keyword>
<organism evidence="2 3">
    <name type="scientific">Nonomuraea typhae</name>
    <dbReference type="NCBI Taxonomy" id="2603600"/>
    <lineage>
        <taxon>Bacteria</taxon>
        <taxon>Bacillati</taxon>
        <taxon>Actinomycetota</taxon>
        <taxon>Actinomycetes</taxon>
        <taxon>Streptosporangiales</taxon>
        <taxon>Streptosporangiaceae</taxon>
        <taxon>Nonomuraea</taxon>
    </lineage>
</organism>
<dbReference type="Gene3D" id="1.25.40.10">
    <property type="entry name" value="Tetratricopeptide repeat domain"/>
    <property type="match status" value="1"/>
</dbReference>
<dbReference type="InterPro" id="IPR027417">
    <property type="entry name" value="P-loop_NTPase"/>
</dbReference>
<sequence length="698" mass="75946">MSASINVFDGQSGTVVQVGTLNGSLELGQPARRTVRLIPAVTSLFRDRAPEFATLNAWAEQTESGGSRLWNITGPSGIGKTTLALTWINENRGRFDHAQIAMECGGGPGEGRGRSIEEVCDRYFALAGLSHGPAAETAVAKMELLRSLIDGEKVALLLDDVQSAAQVLPFVSNLPGVLVVATSRLPLPGLALFRPLRLTLAPLPDEAVMEMLVEIVGTDRTAAEPQATAELVRLCGGLPILAGHAAALLYDEDELRLADLVRRMADQGRLTALEAGHDEPMVRPSAVFEVMYRELGAPAARLYCALGLHPVRDFDSGLVLALFADGGPALELLRKRGMVKLDQRGRYVMEDLTYEHAGLAARRDLAPAERAWMRSRIADFYLYGAAAASRQLSHRWTLSPLYEQAAPFPIPDFAASQGPLHPIAWLGDSLPAIMACMERAGRVWEGAELPQGYGWQMAEATHAYFPHSGRSDERATILGWAEQDADACHNPDAQARIQAQWGEMLLGQGRLDEAEQRFQRSLAQAQLGVEYRGIGAALEWLGITERRRGNPEAALAYFDRAVPYLDPARTRSQALLQMHRGDAHAVLGDMPAATDSYAAAIALFRRLAGEGKRDHANEGKVLAGQAELLMREHPHQARALFEEARALFQAACRPYQEAKVWEALGDLGDGAAAWRTALELYESVGAQEARERVQSKLA</sequence>
<proteinExistence type="predicted"/>
<dbReference type="SMART" id="SM00382">
    <property type="entry name" value="AAA"/>
    <property type="match status" value="1"/>
</dbReference>
<evidence type="ECO:0000259" key="1">
    <source>
        <dbReference type="SMART" id="SM00382"/>
    </source>
</evidence>
<dbReference type="Proteomes" id="UP001612741">
    <property type="component" value="Unassembled WGS sequence"/>
</dbReference>
<dbReference type="EMBL" id="JBITGY010000006">
    <property type="protein sequence ID" value="MFI6500289.1"/>
    <property type="molecule type" value="Genomic_DNA"/>
</dbReference>